<dbReference type="SUPFAM" id="SSF51735">
    <property type="entry name" value="NAD(P)-binding Rossmann-fold domains"/>
    <property type="match status" value="1"/>
</dbReference>
<sequence length="322" mass="33497">MPAKIVYWAAYGLAKSQIIEAFEGLEGIDLHICSSLDEVLPAMDGARGLIVYDAPEDVAGQVIAKLNEPGNIVEKLHFVSAGRDGFERAGLPRHVEVSGPGSATGPAVAEHALALTLASLRAIPQAQSQARAEIWSRHGVVPHMASLEDRTVAVIGYGAIGKAVSRLLRAFGASVTAVTRSPPAPGEGGDLNVVSLEAIRDVVAGSDIVVVTIALAPETIGMFDAELLGAIKPGSYFVNVARGELVDMEALEALLRSGRLAGAALDVVWPEPLPEGHSLWTAPNLIITPHVAAAGSLAGARRLAAAARRHILPLATQETGRS</sequence>
<dbReference type="AlphaFoldDB" id="A0A2A4FYI3"/>
<dbReference type="PANTHER" id="PTHR10996:SF178">
    <property type="entry name" value="2-HYDROXYACID DEHYDROGENASE YGL185C-RELATED"/>
    <property type="match status" value="1"/>
</dbReference>
<dbReference type="OrthoDB" id="9787219at2"/>
<feature type="domain" description="D-isomer specific 2-hydroxyacid dehydrogenase NAD-binding" evidence="3">
    <location>
        <begin position="113"/>
        <end position="292"/>
    </location>
</feature>
<reference evidence="4 5" key="1">
    <citation type="submission" date="2017-09" db="EMBL/GenBank/DDBJ databases">
        <title>The Catabolism of 3,6-Dichlorosalicylic acid is Initiated by the Cytochrome P450 Monooxygenase DsmABC in Rhizorhabdus dicambivorans Ndbn-20.</title>
        <authorList>
            <person name="Na L."/>
        </authorList>
    </citation>
    <scope>NUCLEOTIDE SEQUENCE [LARGE SCALE GENOMIC DNA]</scope>
    <source>
        <strain evidence="4 5">Ndbn-20m</strain>
    </source>
</reference>
<organism evidence="4 5">
    <name type="scientific">Rhizorhabdus dicambivorans</name>
    <dbReference type="NCBI Taxonomy" id="1850238"/>
    <lineage>
        <taxon>Bacteria</taxon>
        <taxon>Pseudomonadati</taxon>
        <taxon>Pseudomonadota</taxon>
        <taxon>Alphaproteobacteria</taxon>
        <taxon>Sphingomonadales</taxon>
        <taxon>Sphingomonadaceae</taxon>
        <taxon>Rhizorhabdus</taxon>
    </lineage>
</organism>
<proteinExistence type="predicted"/>
<dbReference type="GO" id="GO:0016618">
    <property type="term" value="F:hydroxypyruvate reductase [NAD(P)H] activity"/>
    <property type="evidence" value="ECO:0007669"/>
    <property type="project" value="TreeGrafter"/>
</dbReference>
<protein>
    <submittedName>
        <fullName evidence="4">Hydroxyacid dehydrogenase</fullName>
    </submittedName>
</protein>
<evidence type="ECO:0000313" key="5">
    <source>
        <dbReference type="Proteomes" id="UP000218934"/>
    </source>
</evidence>
<keyword evidence="5" id="KW-1185">Reference proteome</keyword>
<dbReference type="EMBL" id="NWUF01000007">
    <property type="protein sequence ID" value="PCE42564.1"/>
    <property type="molecule type" value="Genomic_DNA"/>
</dbReference>
<dbReference type="InterPro" id="IPR006140">
    <property type="entry name" value="D-isomer_DH_NAD-bd"/>
</dbReference>
<dbReference type="Pfam" id="PF02826">
    <property type="entry name" value="2-Hacid_dh_C"/>
    <property type="match status" value="1"/>
</dbReference>
<comment type="caution">
    <text evidence="4">The sequence shown here is derived from an EMBL/GenBank/DDBJ whole genome shotgun (WGS) entry which is preliminary data.</text>
</comment>
<gene>
    <name evidence="4" type="ORF">COO09_09100</name>
</gene>
<name>A0A2A4FYI3_9SPHN</name>
<keyword evidence="2" id="KW-0520">NAD</keyword>
<dbReference type="RefSeq" id="WP_066960647.1">
    <property type="nucleotide sequence ID" value="NZ_CP023449.1"/>
</dbReference>
<dbReference type="GO" id="GO:0051287">
    <property type="term" value="F:NAD binding"/>
    <property type="evidence" value="ECO:0007669"/>
    <property type="project" value="InterPro"/>
</dbReference>
<dbReference type="Proteomes" id="UP000218934">
    <property type="component" value="Unassembled WGS sequence"/>
</dbReference>
<dbReference type="GO" id="GO:0030267">
    <property type="term" value="F:glyoxylate reductase (NADPH) activity"/>
    <property type="evidence" value="ECO:0007669"/>
    <property type="project" value="TreeGrafter"/>
</dbReference>
<dbReference type="Gene3D" id="3.40.50.720">
    <property type="entry name" value="NAD(P)-binding Rossmann-like Domain"/>
    <property type="match status" value="2"/>
</dbReference>
<dbReference type="KEGG" id="rdi:CMV14_06980"/>
<evidence type="ECO:0000256" key="1">
    <source>
        <dbReference type="ARBA" id="ARBA00023002"/>
    </source>
</evidence>
<dbReference type="InterPro" id="IPR036291">
    <property type="entry name" value="NAD(P)-bd_dom_sf"/>
</dbReference>
<accession>A0A2A4FYI3</accession>
<evidence type="ECO:0000259" key="3">
    <source>
        <dbReference type="Pfam" id="PF02826"/>
    </source>
</evidence>
<evidence type="ECO:0000313" key="4">
    <source>
        <dbReference type="EMBL" id="PCE42564.1"/>
    </source>
</evidence>
<dbReference type="InterPro" id="IPR050223">
    <property type="entry name" value="D-isomer_2-hydroxyacid_DH"/>
</dbReference>
<dbReference type="GO" id="GO:0005829">
    <property type="term" value="C:cytosol"/>
    <property type="evidence" value="ECO:0007669"/>
    <property type="project" value="TreeGrafter"/>
</dbReference>
<evidence type="ECO:0000256" key="2">
    <source>
        <dbReference type="ARBA" id="ARBA00023027"/>
    </source>
</evidence>
<keyword evidence="1" id="KW-0560">Oxidoreductase</keyword>
<dbReference type="PANTHER" id="PTHR10996">
    <property type="entry name" value="2-HYDROXYACID DEHYDROGENASE-RELATED"/>
    <property type="match status" value="1"/>
</dbReference>